<evidence type="ECO:0000313" key="3">
    <source>
        <dbReference type="Proteomes" id="UP000002011"/>
    </source>
</evidence>
<dbReference type="SUPFAM" id="SSF52540">
    <property type="entry name" value="P-loop containing nucleoside triphosphate hydrolases"/>
    <property type="match status" value="1"/>
</dbReference>
<gene>
    <name evidence="2" type="ordered locus">Dfer_0928</name>
</gene>
<dbReference type="OrthoDB" id="9805802at2"/>
<dbReference type="STRING" id="471854.Dfer_0928"/>
<accession>C6W377</accession>
<dbReference type="InterPro" id="IPR051396">
    <property type="entry name" value="Bact_Antivir_Def_Nuclease"/>
</dbReference>
<evidence type="ECO:0000259" key="1">
    <source>
        <dbReference type="SMART" id="SM00382"/>
    </source>
</evidence>
<protein>
    <submittedName>
        <fullName evidence="2">SMC domain protein</fullName>
    </submittedName>
</protein>
<dbReference type="PANTHER" id="PTHR43581:SF2">
    <property type="entry name" value="EXCINUCLEASE ATPASE SUBUNIT"/>
    <property type="match status" value="1"/>
</dbReference>
<dbReference type="InterPro" id="IPR003593">
    <property type="entry name" value="AAA+_ATPase"/>
</dbReference>
<dbReference type="GO" id="GO:0016887">
    <property type="term" value="F:ATP hydrolysis activity"/>
    <property type="evidence" value="ECO:0007669"/>
    <property type="project" value="InterPro"/>
</dbReference>
<reference evidence="2 3" key="1">
    <citation type="journal article" date="2009" name="Stand. Genomic Sci.">
        <title>Complete genome sequence of Dyadobacter fermentans type strain (NS114).</title>
        <authorList>
            <person name="Lang E."/>
            <person name="Lapidus A."/>
            <person name="Chertkov O."/>
            <person name="Brettin T."/>
            <person name="Detter J.C."/>
            <person name="Han C."/>
            <person name="Copeland A."/>
            <person name="Glavina Del Rio T."/>
            <person name="Nolan M."/>
            <person name="Chen F."/>
            <person name="Lucas S."/>
            <person name="Tice H."/>
            <person name="Cheng J.F."/>
            <person name="Land M."/>
            <person name="Hauser L."/>
            <person name="Chang Y.J."/>
            <person name="Jeffries C.D."/>
            <person name="Kopitz M."/>
            <person name="Bruce D."/>
            <person name="Goodwin L."/>
            <person name="Pitluck S."/>
            <person name="Ovchinnikova G."/>
            <person name="Pati A."/>
            <person name="Ivanova N."/>
            <person name="Mavrommatis K."/>
            <person name="Chen A."/>
            <person name="Palaniappan K."/>
            <person name="Chain P."/>
            <person name="Bristow J."/>
            <person name="Eisen J.A."/>
            <person name="Markowitz V."/>
            <person name="Hugenholtz P."/>
            <person name="Goker M."/>
            <person name="Rohde M."/>
            <person name="Kyrpides N.C."/>
            <person name="Klenk H.P."/>
        </authorList>
    </citation>
    <scope>NUCLEOTIDE SEQUENCE [LARGE SCALE GENOMIC DNA]</scope>
    <source>
        <strain evidence="3">ATCC 700827 / DSM 18053 / CIP 107007 / KCTC 52180 / NS114</strain>
    </source>
</reference>
<proteinExistence type="predicted"/>
<dbReference type="Gene3D" id="3.40.50.300">
    <property type="entry name" value="P-loop containing nucleotide triphosphate hydrolases"/>
    <property type="match status" value="1"/>
</dbReference>
<dbReference type="PANTHER" id="PTHR43581">
    <property type="entry name" value="ATP/GTP PHOSPHATASE"/>
    <property type="match status" value="1"/>
</dbReference>
<dbReference type="EMBL" id="CP001619">
    <property type="protein sequence ID" value="ACT92181.1"/>
    <property type="molecule type" value="Genomic_DNA"/>
</dbReference>
<name>C6W377_DYAFD</name>
<dbReference type="SMART" id="SM00382">
    <property type="entry name" value="AAA"/>
    <property type="match status" value="1"/>
</dbReference>
<dbReference type="GO" id="GO:0005524">
    <property type="term" value="F:ATP binding"/>
    <property type="evidence" value="ECO:0007669"/>
    <property type="project" value="InterPro"/>
</dbReference>
<dbReference type="KEGG" id="dfe:Dfer_0928"/>
<dbReference type="AlphaFoldDB" id="C6W377"/>
<dbReference type="HOGENOM" id="CLU_477256_0_0_10"/>
<evidence type="ECO:0000313" key="2">
    <source>
        <dbReference type="EMBL" id="ACT92181.1"/>
    </source>
</evidence>
<keyword evidence="3" id="KW-1185">Reference proteome</keyword>
<dbReference type="Pfam" id="PF13304">
    <property type="entry name" value="AAA_21"/>
    <property type="match status" value="1"/>
</dbReference>
<sequence>MIDIIELNERIFHRLEQSDLLYTFRKSNYGSRLEQGYWFYGNENQMAISFWSGMDWKNRTPNIVFVITQNGNVYLEINVSDSDRKREFITNYLADPLELGSDSRKFRKYYADNLDLDEAIFEFEKFLNSDKIIIDEIINRESKSFFLPNEESISNIDRKEFRQRLQNVHKYRRTIVDIERTESKQALEKPTKLQSFRVWDSGPISYTELTDIPADNKWIFITGENGSGKTSFLRAISTALGYRSLDRNEQMRNPNFRFEARLFNESSNITESFTREHNEGTKNRRPKVSGLCMYGPFRLLNSRKLSEAKFKLLYTKSGSFESLFSDNSPLLDIDKQLDIWKKDRKSLHLLEKRQYHIKNILTAVVPNLYNIDLSLSELGKPVEYQTRRDDISNQYSTPWENLSSGTRSVFSLILDILLRLYDQQPKVVDPAELKGVVLIDEIDLHLHPLAQKELVVNLSNVFSDVQFIVTTHSPIPLLGAPRNSMIYVMRNYDGNVSIERMDDKVMFRKILPNAIFTSPIFGFSDLVPDAKGKDEIPYLDDDFNQVKRRENLNRDIREYLNNDKQKELLALFNKEKQ</sequence>
<dbReference type="eggNOG" id="COG3950">
    <property type="taxonomic scope" value="Bacteria"/>
</dbReference>
<dbReference type="InterPro" id="IPR027417">
    <property type="entry name" value="P-loop_NTPase"/>
</dbReference>
<feature type="domain" description="AAA+ ATPase" evidence="1">
    <location>
        <begin position="215"/>
        <end position="511"/>
    </location>
</feature>
<dbReference type="Proteomes" id="UP000002011">
    <property type="component" value="Chromosome"/>
</dbReference>
<dbReference type="RefSeq" id="WP_015810435.1">
    <property type="nucleotide sequence ID" value="NC_013037.1"/>
</dbReference>
<dbReference type="InterPro" id="IPR003959">
    <property type="entry name" value="ATPase_AAA_core"/>
</dbReference>
<organism evidence="2 3">
    <name type="scientific">Dyadobacter fermentans (strain ATCC 700827 / DSM 18053 / CIP 107007 / KCTC 52180 / NS114)</name>
    <dbReference type="NCBI Taxonomy" id="471854"/>
    <lineage>
        <taxon>Bacteria</taxon>
        <taxon>Pseudomonadati</taxon>
        <taxon>Bacteroidota</taxon>
        <taxon>Cytophagia</taxon>
        <taxon>Cytophagales</taxon>
        <taxon>Spirosomataceae</taxon>
        <taxon>Dyadobacter</taxon>
    </lineage>
</organism>